<organism evidence="2 3">
    <name type="scientific">Vulcanisaeta distributa (strain DSM 14429 / JCM 11212 / NBRC 100878 / IC-017)</name>
    <dbReference type="NCBI Taxonomy" id="572478"/>
    <lineage>
        <taxon>Archaea</taxon>
        <taxon>Thermoproteota</taxon>
        <taxon>Thermoprotei</taxon>
        <taxon>Thermoproteales</taxon>
        <taxon>Thermoproteaceae</taxon>
        <taxon>Vulcanisaeta</taxon>
    </lineage>
</organism>
<dbReference type="SUPFAM" id="SSF81593">
    <property type="entry name" value="Nucleotidyltransferase substrate binding subunit/domain"/>
    <property type="match status" value="1"/>
</dbReference>
<dbReference type="eggNOG" id="arCOG01192">
    <property type="taxonomic scope" value="Archaea"/>
</dbReference>
<dbReference type="Pfam" id="PF05168">
    <property type="entry name" value="HEPN"/>
    <property type="match status" value="1"/>
</dbReference>
<reference evidence="2 3" key="1">
    <citation type="journal article" date="2010" name="Stand. Genomic Sci.">
        <title>Complete genome sequence of Vulcanisaeta distributa type strain (IC-017).</title>
        <authorList>
            <person name="Mavromatis K."/>
            <person name="Sikorski J."/>
            <person name="Pabst E."/>
            <person name="Teshima H."/>
            <person name="Lapidus A."/>
            <person name="Lucas S."/>
            <person name="Nolan M."/>
            <person name="Glavina Del Rio T."/>
            <person name="Cheng J.F."/>
            <person name="Bruce D."/>
            <person name="Goodwin L."/>
            <person name="Pitluck S."/>
            <person name="Liolios K."/>
            <person name="Ivanova N."/>
            <person name="Mikhailova N."/>
            <person name="Pati A."/>
            <person name="Chen A."/>
            <person name="Palaniappan K."/>
            <person name="Land M."/>
            <person name="Hauser L."/>
            <person name="Chang Y.J."/>
            <person name="Jeffries C.D."/>
            <person name="Rohde M."/>
            <person name="Spring S."/>
            <person name="Goker M."/>
            <person name="Wirth R."/>
            <person name="Woyke T."/>
            <person name="Bristow J."/>
            <person name="Eisen J.A."/>
            <person name="Markowitz V."/>
            <person name="Hugenholtz P."/>
            <person name="Klenk H.P."/>
            <person name="Kyrpides N.C."/>
        </authorList>
    </citation>
    <scope>NUCLEOTIDE SEQUENCE [LARGE SCALE GENOMIC DNA]</scope>
    <source>
        <strain evidence="3">DSM 14429 / JCM 11212 / NBRC 100878 / IC-017</strain>
    </source>
</reference>
<feature type="domain" description="HEPN" evidence="1">
    <location>
        <begin position="6"/>
        <end position="123"/>
    </location>
</feature>
<keyword evidence="3" id="KW-1185">Reference proteome</keyword>
<dbReference type="InterPro" id="IPR007842">
    <property type="entry name" value="HEPN_dom"/>
</dbReference>
<dbReference type="HOGENOM" id="CLU_153285_0_0_2"/>
<gene>
    <name evidence="2" type="ordered locus">Vdis_2102</name>
</gene>
<proteinExistence type="predicted"/>
<sequence length="137" mass="15829">MAKSYINQAMERIKHAKEALNSGNYPYVVRQCQEAVELLLKAALRIVSVEPPRWHDVGPVLRRERSKFPEWFQEHIDELASISRSLRKEREFSMYGDEESGIPPEELYTRIDAERALNDAEKVLSLVKKLFNEAGGL</sequence>
<protein>
    <submittedName>
        <fullName evidence="2">HEPN domain protein</fullName>
    </submittedName>
</protein>
<dbReference type="Gene3D" id="1.20.120.330">
    <property type="entry name" value="Nucleotidyltransferases domain 2"/>
    <property type="match status" value="1"/>
</dbReference>
<evidence type="ECO:0000313" key="3">
    <source>
        <dbReference type="Proteomes" id="UP000006681"/>
    </source>
</evidence>
<dbReference type="EMBL" id="CP002100">
    <property type="protein sequence ID" value="ADN51471.1"/>
    <property type="molecule type" value="Genomic_DNA"/>
</dbReference>
<dbReference type="KEGG" id="vdi:Vdis_2102"/>
<dbReference type="Proteomes" id="UP000006681">
    <property type="component" value="Chromosome"/>
</dbReference>
<accession>E1QPI3</accession>
<evidence type="ECO:0000259" key="1">
    <source>
        <dbReference type="PROSITE" id="PS50910"/>
    </source>
</evidence>
<reference evidence="3" key="2">
    <citation type="journal article" date="2010" name="Stand. Genomic Sci.">
        <title>Complete genome sequence of Vulcanisaeta distributa type strain (IC-017T).</title>
        <authorList>
            <person name="Mavromatis K."/>
            <person name="Sikorski J."/>
            <person name="Pabst E."/>
            <person name="Teshima H."/>
            <person name="Lapidus A."/>
            <person name="Lucas S."/>
            <person name="Nolan M."/>
            <person name="Glavina Del Rio T."/>
            <person name="Cheng J."/>
            <person name="Bruce D."/>
            <person name="Goodwin L."/>
            <person name="Pitluck S."/>
            <person name="Liolios K."/>
            <person name="Ivanova N."/>
            <person name="Mikhailova N."/>
            <person name="Pati A."/>
            <person name="Chen A."/>
            <person name="Palaniappan K."/>
            <person name="Land M."/>
            <person name="Hauser L."/>
            <person name="Chang Y."/>
            <person name="Jeffries C."/>
            <person name="Rohde M."/>
            <person name="Spring S."/>
            <person name="Goker M."/>
            <person name="Wirth R."/>
            <person name="Woyke T."/>
            <person name="Bristow J."/>
            <person name="Eisen J."/>
            <person name="Markowitz V."/>
            <person name="Hugenholtz P."/>
            <person name="Klenk H."/>
            <person name="Kyrpides N."/>
        </authorList>
    </citation>
    <scope>NUCLEOTIDE SEQUENCE [LARGE SCALE GENOMIC DNA]</scope>
    <source>
        <strain evidence="3">DSM 14429 / JCM 11212 / NBRC 100878 / IC-017</strain>
    </source>
</reference>
<name>E1QPI3_VULDI</name>
<dbReference type="PROSITE" id="PS50910">
    <property type="entry name" value="HEPN"/>
    <property type="match status" value="1"/>
</dbReference>
<evidence type="ECO:0000313" key="2">
    <source>
        <dbReference type="EMBL" id="ADN51471.1"/>
    </source>
</evidence>
<dbReference type="AlphaFoldDB" id="E1QPI3"/>
<dbReference type="SMART" id="SM00748">
    <property type="entry name" value="HEPN"/>
    <property type="match status" value="1"/>
</dbReference>
<dbReference type="STRING" id="572478.Vdis_2102"/>